<evidence type="ECO:0000256" key="1">
    <source>
        <dbReference type="ARBA" id="ARBA00008542"/>
    </source>
</evidence>
<dbReference type="PANTHER" id="PTHR42733">
    <property type="entry name" value="DJ-1 PROTEIN"/>
    <property type="match status" value="1"/>
</dbReference>
<reference evidence="4" key="1">
    <citation type="journal article" date="2019" name="Int. J. Syst. Evol. Microbiol.">
        <title>The Global Catalogue of Microorganisms (GCM) 10K type strain sequencing project: providing services to taxonomists for standard genome sequencing and annotation.</title>
        <authorList>
            <consortium name="The Broad Institute Genomics Platform"/>
            <consortium name="The Broad Institute Genome Sequencing Center for Infectious Disease"/>
            <person name="Wu L."/>
            <person name="Ma J."/>
        </authorList>
    </citation>
    <scope>NUCLEOTIDE SEQUENCE [LARGE SCALE GENOMIC DNA]</scope>
    <source>
        <strain evidence="4">CGMCC 4.1542</strain>
    </source>
</reference>
<dbReference type="RefSeq" id="WP_344505087.1">
    <property type="nucleotide sequence ID" value="NZ_BAAATN010000022.1"/>
</dbReference>
<name>A0ABV9X7F4_9ACTN</name>
<accession>A0ABV9X7F4</accession>
<dbReference type="Proteomes" id="UP001595855">
    <property type="component" value="Unassembled WGS sequence"/>
</dbReference>
<protein>
    <submittedName>
        <fullName evidence="3">DJ-1/PfpI family protein</fullName>
    </submittedName>
</protein>
<dbReference type="PANTHER" id="PTHR42733:SF12">
    <property type="entry name" value="PROTEINASE"/>
    <property type="match status" value="1"/>
</dbReference>
<proteinExistence type="inferred from homology"/>
<evidence type="ECO:0000313" key="3">
    <source>
        <dbReference type="EMBL" id="MFC5020375.1"/>
    </source>
</evidence>
<dbReference type="EMBL" id="JBHSJO010000003">
    <property type="protein sequence ID" value="MFC5020375.1"/>
    <property type="molecule type" value="Genomic_DNA"/>
</dbReference>
<dbReference type="SUPFAM" id="SSF52317">
    <property type="entry name" value="Class I glutamine amidotransferase-like"/>
    <property type="match status" value="1"/>
</dbReference>
<gene>
    <name evidence="3" type="ORF">ACFPRC_36790</name>
</gene>
<sequence length="199" mass="22375">MADVPSRDGVLSGRKIAILAESDFYEPEIAYYRRRFAEEGAQVDFVTRMWGNESITFTGHEHRAPLTVTRSLEDLDDRRLREYGALIVPSGMVADRLRYTEDLERLAPATDLLRRAFARSGVLKGIICHGMWLASSIPYVVRGRKVVCHNNLLGDVRNMGANYVDQDVVVDGDLVTGRTGDHCHLFARTIIDELVLRGV</sequence>
<comment type="similarity">
    <text evidence="1">Belongs to the peptidase C56 family.</text>
</comment>
<dbReference type="Pfam" id="PF01965">
    <property type="entry name" value="DJ-1_PfpI"/>
    <property type="match status" value="1"/>
</dbReference>
<feature type="domain" description="DJ-1/PfpI" evidence="2">
    <location>
        <begin position="14"/>
        <end position="192"/>
    </location>
</feature>
<comment type="caution">
    <text evidence="3">The sequence shown here is derived from an EMBL/GenBank/DDBJ whole genome shotgun (WGS) entry which is preliminary data.</text>
</comment>
<dbReference type="InterPro" id="IPR029062">
    <property type="entry name" value="Class_I_gatase-like"/>
</dbReference>
<dbReference type="InterPro" id="IPR002818">
    <property type="entry name" value="DJ-1/PfpI"/>
</dbReference>
<organism evidence="3 4">
    <name type="scientific">Streptomyces lienomycini</name>
    <dbReference type="NCBI Taxonomy" id="284035"/>
    <lineage>
        <taxon>Bacteria</taxon>
        <taxon>Bacillati</taxon>
        <taxon>Actinomycetota</taxon>
        <taxon>Actinomycetes</taxon>
        <taxon>Kitasatosporales</taxon>
        <taxon>Streptomycetaceae</taxon>
        <taxon>Streptomyces</taxon>
    </lineage>
</organism>
<dbReference type="InterPro" id="IPR006286">
    <property type="entry name" value="C56_PfpI-like"/>
</dbReference>
<dbReference type="Gene3D" id="3.40.50.880">
    <property type="match status" value="1"/>
</dbReference>
<evidence type="ECO:0000313" key="4">
    <source>
        <dbReference type="Proteomes" id="UP001595855"/>
    </source>
</evidence>
<keyword evidence="4" id="KW-1185">Reference proteome</keyword>
<evidence type="ECO:0000259" key="2">
    <source>
        <dbReference type="Pfam" id="PF01965"/>
    </source>
</evidence>